<dbReference type="AlphaFoldDB" id="A0A2A6C8V5"/>
<dbReference type="GO" id="GO:0045202">
    <property type="term" value="C:synapse"/>
    <property type="evidence" value="ECO:0000318"/>
    <property type="project" value="GO_Central"/>
</dbReference>
<reference evidence="2" key="2">
    <citation type="submission" date="2022-06" db="UniProtKB">
        <authorList>
            <consortium name="EnsemblMetazoa"/>
        </authorList>
    </citation>
    <scope>IDENTIFICATION</scope>
    <source>
        <strain evidence="2">PS312</strain>
    </source>
</reference>
<dbReference type="PANTHER" id="PTHR16019:SF6">
    <property type="entry name" value="SYNAPSE-ASSOCIATED PROTEIN 1"/>
    <property type="match status" value="1"/>
</dbReference>
<evidence type="ECO:0000313" key="3">
    <source>
        <dbReference type="Proteomes" id="UP000005239"/>
    </source>
</evidence>
<dbReference type="InterPro" id="IPR005607">
    <property type="entry name" value="BSD_dom"/>
</dbReference>
<name>A0A2A6C8V5_PRIPA</name>
<evidence type="ECO:0000313" key="2">
    <source>
        <dbReference type="EnsemblMetazoa" id="PPA34702.1"/>
    </source>
</evidence>
<dbReference type="GO" id="GO:0005794">
    <property type="term" value="C:Golgi apparatus"/>
    <property type="evidence" value="ECO:0000318"/>
    <property type="project" value="GO_Central"/>
</dbReference>
<protein>
    <submittedName>
        <fullName evidence="2">BSD domain-containing protein</fullName>
    </submittedName>
</protein>
<keyword evidence="3" id="KW-1185">Reference proteome</keyword>
<dbReference type="PROSITE" id="PS50858">
    <property type="entry name" value="BSD"/>
    <property type="match status" value="1"/>
</dbReference>
<dbReference type="Proteomes" id="UP000005239">
    <property type="component" value="Unassembled WGS sequence"/>
</dbReference>
<sequence>MDFFSGLKAKTMELTGFVIDPPRTEGDVNSEENTGHDEQQSFGAKLFSYAKEGANQMKKVVDSSMLGEMERNRQEHESRVEREKVEAGALPWTGVPNEALAMKQMLALSLDTRNLVNDPPGAVEFTQHEMDQMAIALLERDSNLAKARFELVPKELSEERFWRNYFYRVSLIRTRMMQPGSSDSGKDDKVEEEVKVEQKGDDVEQPIQSEPSRSSPSSPLDTDWEAEILADLEKDGDYEVVDDDRQEIDEDLLE</sequence>
<dbReference type="GO" id="GO:0038203">
    <property type="term" value="P:TORC2 signaling"/>
    <property type="evidence" value="ECO:0000318"/>
    <property type="project" value="GO_Central"/>
</dbReference>
<dbReference type="PANTHER" id="PTHR16019">
    <property type="entry name" value="SYNAPSE-ASSOCIATED PROTEIN"/>
    <property type="match status" value="1"/>
</dbReference>
<feature type="compositionally biased region" description="Basic and acidic residues" evidence="1">
    <location>
        <begin position="184"/>
        <end position="202"/>
    </location>
</feature>
<dbReference type="EnsemblMetazoa" id="PPA34702.1">
    <property type="protein sequence ID" value="PPA34702.1"/>
    <property type="gene ID" value="WBGene00273071"/>
</dbReference>
<dbReference type="GO" id="GO:0005634">
    <property type="term" value="C:nucleus"/>
    <property type="evidence" value="ECO:0000318"/>
    <property type="project" value="GO_Central"/>
</dbReference>
<dbReference type="SMART" id="SM00751">
    <property type="entry name" value="BSD"/>
    <property type="match status" value="1"/>
</dbReference>
<feature type="compositionally biased region" description="Acidic residues" evidence="1">
    <location>
        <begin position="238"/>
        <end position="254"/>
    </location>
</feature>
<organism evidence="2 3">
    <name type="scientific">Pristionchus pacificus</name>
    <name type="common">Parasitic nematode worm</name>
    <dbReference type="NCBI Taxonomy" id="54126"/>
    <lineage>
        <taxon>Eukaryota</taxon>
        <taxon>Metazoa</taxon>
        <taxon>Ecdysozoa</taxon>
        <taxon>Nematoda</taxon>
        <taxon>Chromadorea</taxon>
        <taxon>Rhabditida</taxon>
        <taxon>Rhabditina</taxon>
        <taxon>Diplogasteromorpha</taxon>
        <taxon>Diplogasteroidea</taxon>
        <taxon>Neodiplogasteridae</taxon>
        <taxon>Pristionchus</taxon>
    </lineage>
</organism>
<proteinExistence type="predicted"/>
<accession>A0A8R1YPH2</accession>
<dbReference type="InterPro" id="IPR035925">
    <property type="entry name" value="BSD_dom_sf"/>
</dbReference>
<gene>
    <name evidence="2" type="primary">WBGene00273071</name>
</gene>
<feature type="region of interest" description="Disordered" evidence="1">
    <location>
        <begin position="177"/>
        <end position="254"/>
    </location>
</feature>
<dbReference type="Gene3D" id="1.10.3970.10">
    <property type="entry name" value="BSD domain"/>
    <property type="match status" value="1"/>
</dbReference>
<dbReference type="SUPFAM" id="SSF140383">
    <property type="entry name" value="BSD domain-like"/>
    <property type="match status" value="1"/>
</dbReference>
<feature type="region of interest" description="Disordered" evidence="1">
    <location>
        <begin position="19"/>
        <end position="41"/>
    </location>
</feature>
<accession>A0A2A6C8V5</accession>
<dbReference type="GO" id="GO:0005737">
    <property type="term" value="C:cytoplasm"/>
    <property type="evidence" value="ECO:0000318"/>
    <property type="project" value="GO_Central"/>
</dbReference>
<reference evidence="3" key="1">
    <citation type="journal article" date="2008" name="Nat. Genet.">
        <title>The Pristionchus pacificus genome provides a unique perspective on nematode lifestyle and parasitism.</title>
        <authorList>
            <person name="Dieterich C."/>
            <person name="Clifton S.W."/>
            <person name="Schuster L.N."/>
            <person name="Chinwalla A."/>
            <person name="Delehaunty K."/>
            <person name="Dinkelacker I."/>
            <person name="Fulton L."/>
            <person name="Fulton R."/>
            <person name="Godfrey J."/>
            <person name="Minx P."/>
            <person name="Mitreva M."/>
            <person name="Roeseler W."/>
            <person name="Tian H."/>
            <person name="Witte H."/>
            <person name="Yang S.P."/>
            <person name="Wilson R.K."/>
            <person name="Sommer R.J."/>
        </authorList>
    </citation>
    <scope>NUCLEOTIDE SEQUENCE [LARGE SCALE GENOMIC DNA]</scope>
    <source>
        <strain evidence="3">PS312</strain>
    </source>
</reference>
<dbReference type="GO" id="GO:0048172">
    <property type="term" value="P:regulation of short-term neuronal synaptic plasticity"/>
    <property type="evidence" value="ECO:0000318"/>
    <property type="project" value="GO_Central"/>
</dbReference>
<feature type="compositionally biased region" description="Low complexity" evidence="1">
    <location>
        <begin position="209"/>
        <end position="219"/>
    </location>
</feature>
<dbReference type="InterPro" id="IPR051494">
    <property type="entry name" value="BSD_domain-containing"/>
</dbReference>
<dbReference type="OrthoDB" id="47923at2759"/>
<evidence type="ECO:0000256" key="1">
    <source>
        <dbReference type="SAM" id="MobiDB-lite"/>
    </source>
</evidence>
<dbReference type="Pfam" id="PF03909">
    <property type="entry name" value="BSD"/>
    <property type="match status" value="1"/>
</dbReference>